<evidence type="ECO:0000256" key="11">
    <source>
        <dbReference type="ARBA" id="ARBA00048366"/>
    </source>
</evidence>
<keyword evidence="4" id="KW-0963">Cytoplasm</keyword>
<dbReference type="InterPro" id="IPR006070">
    <property type="entry name" value="Sua5-like_dom"/>
</dbReference>
<protein>
    <recommendedName>
        <fullName evidence="10">L-threonylcarbamoyladenylate synthase</fullName>
        <ecNumber evidence="3">2.7.7.87</ecNumber>
    </recommendedName>
    <alternativeName>
        <fullName evidence="10">L-threonylcarbamoyladenylate synthase</fullName>
    </alternativeName>
</protein>
<dbReference type="GO" id="GO:0008033">
    <property type="term" value="P:tRNA processing"/>
    <property type="evidence" value="ECO:0007669"/>
    <property type="project" value="UniProtKB-KW"/>
</dbReference>
<evidence type="ECO:0000256" key="3">
    <source>
        <dbReference type="ARBA" id="ARBA00012584"/>
    </source>
</evidence>
<evidence type="ECO:0000313" key="13">
    <source>
        <dbReference type="EMBL" id="CAB4760726.1"/>
    </source>
</evidence>
<dbReference type="EC" id="2.7.7.87" evidence="3"/>
<evidence type="ECO:0000256" key="2">
    <source>
        <dbReference type="ARBA" id="ARBA00007663"/>
    </source>
</evidence>
<dbReference type="Gene3D" id="3.90.870.10">
    <property type="entry name" value="DHBP synthase"/>
    <property type="match status" value="1"/>
</dbReference>
<evidence type="ECO:0000256" key="1">
    <source>
        <dbReference type="ARBA" id="ARBA00004496"/>
    </source>
</evidence>
<organism evidence="13">
    <name type="scientific">freshwater metagenome</name>
    <dbReference type="NCBI Taxonomy" id="449393"/>
    <lineage>
        <taxon>unclassified sequences</taxon>
        <taxon>metagenomes</taxon>
        <taxon>ecological metagenomes</taxon>
    </lineage>
</organism>
<comment type="similarity">
    <text evidence="2">Belongs to the SUA5 family.</text>
</comment>
<keyword evidence="6" id="KW-0819">tRNA processing</keyword>
<evidence type="ECO:0000256" key="9">
    <source>
        <dbReference type="ARBA" id="ARBA00022840"/>
    </source>
</evidence>
<evidence type="ECO:0000259" key="12">
    <source>
        <dbReference type="PROSITE" id="PS51163"/>
    </source>
</evidence>
<dbReference type="GO" id="GO:0061710">
    <property type="term" value="F:L-threonylcarbamoyladenylate synthase"/>
    <property type="evidence" value="ECO:0007669"/>
    <property type="project" value="UniProtKB-EC"/>
</dbReference>
<dbReference type="PANTHER" id="PTHR17490">
    <property type="entry name" value="SUA5"/>
    <property type="match status" value="1"/>
</dbReference>
<dbReference type="InterPro" id="IPR017945">
    <property type="entry name" value="DHBP_synth_RibB-like_a/b_dom"/>
</dbReference>
<dbReference type="GO" id="GO:0000049">
    <property type="term" value="F:tRNA binding"/>
    <property type="evidence" value="ECO:0007669"/>
    <property type="project" value="TreeGrafter"/>
</dbReference>
<keyword evidence="5" id="KW-0808">Transferase</keyword>
<dbReference type="SUPFAM" id="SSF55821">
    <property type="entry name" value="YrdC/RibB"/>
    <property type="match status" value="1"/>
</dbReference>
<evidence type="ECO:0000256" key="8">
    <source>
        <dbReference type="ARBA" id="ARBA00022741"/>
    </source>
</evidence>
<dbReference type="GO" id="GO:0005737">
    <property type="term" value="C:cytoplasm"/>
    <property type="evidence" value="ECO:0007669"/>
    <property type="project" value="UniProtKB-SubCell"/>
</dbReference>
<dbReference type="GO" id="GO:0005524">
    <property type="term" value="F:ATP binding"/>
    <property type="evidence" value="ECO:0007669"/>
    <property type="project" value="UniProtKB-KW"/>
</dbReference>
<dbReference type="PROSITE" id="PS51163">
    <property type="entry name" value="YRDC"/>
    <property type="match status" value="1"/>
</dbReference>
<name>A0A6J6UMM2_9ZZZZ</name>
<dbReference type="Pfam" id="PF01300">
    <property type="entry name" value="Sua5_yciO_yrdC"/>
    <property type="match status" value="1"/>
</dbReference>
<feature type="domain" description="YrdC-like" evidence="12">
    <location>
        <begin position="16"/>
        <end position="203"/>
    </location>
</feature>
<keyword evidence="7" id="KW-0548">Nucleotidyltransferase</keyword>
<keyword evidence="8" id="KW-0547">Nucleotide-binding</keyword>
<sequence length="218" mass="23437">MKTVLAPKKSEKSKIQKIAFDLVERLREGGVVLIASESAYVAIADPASSDGVASFRSLKDLAADISFPVFVNDVNDLLSYLPTISDRDRLLTSAFWPGLLNIEFITNEVLPSNLGADSTPASIMARKPNNPLLNVVSELMGPVIYTALKDKNGKTLKTLVGMLPAHKKLIEIAVNSGAIKSAKQTSVVSCVGSQPQMVREGSIAYSEIKKVIPSLQKL</sequence>
<evidence type="ECO:0000256" key="10">
    <source>
        <dbReference type="ARBA" id="ARBA00029774"/>
    </source>
</evidence>
<proteinExistence type="inferred from homology"/>
<comment type="subcellular location">
    <subcellularLocation>
        <location evidence="1">Cytoplasm</location>
    </subcellularLocation>
</comment>
<dbReference type="EMBL" id="CAEZZH010000014">
    <property type="protein sequence ID" value="CAB4760726.1"/>
    <property type="molecule type" value="Genomic_DNA"/>
</dbReference>
<dbReference type="AlphaFoldDB" id="A0A6J6UMM2"/>
<accession>A0A6J6UMM2</accession>
<evidence type="ECO:0000256" key="7">
    <source>
        <dbReference type="ARBA" id="ARBA00022695"/>
    </source>
</evidence>
<evidence type="ECO:0000256" key="5">
    <source>
        <dbReference type="ARBA" id="ARBA00022679"/>
    </source>
</evidence>
<gene>
    <name evidence="13" type="ORF">UFOPK2850_01104</name>
</gene>
<evidence type="ECO:0000256" key="4">
    <source>
        <dbReference type="ARBA" id="ARBA00022490"/>
    </source>
</evidence>
<comment type="catalytic activity">
    <reaction evidence="11">
        <text>L-threonine + hydrogencarbonate + ATP = L-threonylcarbamoyladenylate + diphosphate + H2O</text>
        <dbReference type="Rhea" id="RHEA:36407"/>
        <dbReference type="ChEBI" id="CHEBI:15377"/>
        <dbReference type="ChEBI" id="CHEBI:17544"/>
        <dbReference type="ChEBI" id="CHEBI:30616"/>
        <dbReference type="ChEBI" id="CHEBI:33019"/>
        <dbReference type="ChEBI" id="CHEBI:57926"/>
        <dbReference type="ChEBI" id="CHEBI:73682"/>
        <dbReference type="EC" id="2.7.7.87"/>
    </reaction>
</comment>
<dbReference type="GO" id="GO:0003725">
    <property type="term" value="F:double-stranded RNA binding"/>
    <property type="evidence" value="ECO:0007669"/>
    <property type="project" value="InterPro"/>
</dbReference>
<dbReference type="InterPro" id="IPR050156">
    <property type="entry name" value="TC-AMP_synthase_SUA5"/>
</dbReference>
<dbReference type="PANTHER" id="PTHR17490:SF16">
    <property type="entry name" value="THREONYLCARBAMOYL-AMP SYNTHASE"/>
    <property type="match status" value="1"/>
</dbReference>
<reference evidence="13" key="1">
    <citation type="submission" date="2020-05" db="EMBL/GenBank/DDBJ databases">
        <authorList>
            <person name="Chiriac C."/>
            <person name="Salcher M."/>
            <person name="Ghai R."/>
            <person name="Kavagutti S V."/>
        </authorList>
    </citation>
    <scope>NUCLEOTIDE SEQUENCE</scope>
</reference>
<evidence type="ECO:0000256" key="6">
    <source>
        <dbReference type="ARBA" id="ARBA00022694"/>
    </source>
</evidence>
<keyword evidence="9" id="KW-0067">ATP-binding</keyword>
<dbReference type="GO" id="GO:0006450">
    <property type="term" value="P:regulation of translational fidelity"/>
    <property type="evidence" value="ECO:0007669"/>
    <property type="project" value="TreeGrafter"/>
</dbReference>